<keyword evidence="14" id="KW-1185">Reference proteome</keyword>
<keyword evidence="3" id="KW-0433">Leucine-rich repeat</keyword>
<evidence type="ECO:0000313" key="13">
    <source>
        <dbReference type="EMBL" id="VDI02127.1"/>
    </source>
</evidence>
<evidence type="ECO:0000256" key="5">
    <source>
        <dbReference type="ARBA" id="ARBA00022729"/>
    </source>
</evidence>
<keyword evidence="4 11" id="KW-0812">Transmembrane</keyword>
<dbReference type="InterPro" id="IPR000157">
    <property type="entry name" value="TIR_dom"/>
</dbReference>
<dbReference type="GO" id="GO:0005886">
    <property type="term" value="C:plasma membrane"/>
    <property type="evidence" value="ECO:0007669"/>
    <property type="project" value="TreeGrafter"/>
</dbReference>
<keyword evidence="8 11" id="KW-0472">Membrane</keyword>
<dbReference type="PROSITE" id="PS51450">
    <property type="entry name" value="LRR"/>
    <property type="match status" value="2"/>
</dbReference>
<evidence type="ECO:0000256" key="9">
    <source>
        <dbReference type="ARBA" id="ARBA00023170"/>
    </source>
</evidence>
<dbReference type="SMART" id="SM00255">
    <property type="entry name" value="TIR"/>
    <property type="match status" value="1"/>
</dbReference>
<comment type="subcellular location">
    <subcellularLocation>
        <location evidence="1">Membrane</location>
        <topology evidence="1">Single-pass type I membrane protein</topology>
    </subcellularLocation>
</comment>
<keyword evidence="7 11" id="KW-1133">Transmembrane helix</keyword>
<evidence type="ECO:0000313" key="14">
    <source>
        <dbReference type="Proteomes" id="UP000596742"/>
    </source>
</evidence>
<dbReference type="GO" id="GO:0002224">
    <property type="term" value="P:toll-like receptor signaling pathway"/>
    <property type="evidence" value="ECO:0007669"/>
    <property type="project" value="InterPro"/>
</dbReference>
<dbReference type="EMBL" id="UYJE01001436">
    <property type="protein sequence ID" value="VDI02127.1"/>
    <property type="molecule type" value="Genomic_DNA"/>
</dbReference>
<dbReference type="SUPFAM" id="SSF52200">
    <property type="entry name" value="Toll/Interleukin receptor TIR domain"/>
    <property type="match status" value="1"/>
</dbReference>
<reference evidence="13" key="1">
    <citation type="submission" date="2018-11" db="EMBL/GenBank/DDBJ databases">
        <authorList>
            <person name="Alioto T."/>
            <person name="Alioto T."/>
        </authorList>
    </citation>
    <scope>NUCLEOTIDE SEQUENCE</scope>
</reference>
<organism evidence="13 14">
    <name type="scientific">Mytilus galloprovincialis</name>
    <name type="common">Mediterranean mussel</name>
    <dbReference type="NCBI Taxonomy" id="29158"/>
    <lineage>
        <taxon>Eukaryota</taxon>
        <taxon>Metazoa</taxon>
        <taxon>Spiralia</taxon>
        <taxon>Lophotrochozoa</taxon>
        <taxon>Mollusca</taxon>
        <taxon>Bivalvia</taxon>
        <taxon>Autobranchia</taxon>
        <taxon>Pteriomorphia</taxon>
        <taxon>Mytilida</taxon>
        <taxon>Mytiloidea</taxon>
        <taxon>Mytilidae</taxon>
        <taxon>Mytilinae</taxon>
        <taxon>Mytilus</taxon>
    </lineage>
</organism>
<dbReference type="SUPFAM" id="SSF52058">
    <property type="entry name" value="L domain-like"/>
    <property type="match status" value="2"/>
</dbReference>
<dbReference type="SMART" id="SM00369">
    <property type="entry name" value="LRR_TYP"/>
    <property type="match status" value="7"/>
</dbReference>
<evidence type="ECO:0000256" key="6">
    <source>
        <dbReference type="ARBA" id="ARBA00022737"/>
    </source>
</evidence>
<keyword evidence="5" id="KW-0732">Signal</keyword>
<dbReference type="Proteomes" id="UP000596742">
    <property type="component" value="Unassembled WGS sequence"/>
</dbReference>
<dbReference type="InterPro" id="IPR001611">
    <property type="entry name" value="Leu-rich_rpt"/>
</dbReference>
<dbReference type="InterPro" id="IPR017241">
    <property type="entry name" value="Toll-like_receptor"/>
</dbReference>
<comment type="caution">
    <text evidence="13">The sequence shown here is derived from an EMBL/GenBank/DDBJ whole genome shotgun (WGS) entry which is preliminary data.</text>
</comment>
<comment type="similarity">
    <text evidence="2">Belongs to the Toll-like receptor family.</text>
</comment>
<dbReference type="Gene3D" id="3.40.50.10140">
    <property type="entry name" value="Toll/interleukin-1 receptor homology (TIR) domain"/>
    <property type="match status" value="1"/>
</dbReference>
<gene>
    <name evidence="13" type="ORF">MGAL_10B090107</name>
</gene>
<dbReference type="AlphaFoldDB" id="A0A8B6C9I8"/>
<dbReference type="Pfam" id="PF01582">
    <property type="entry name" value="TIR"/>
    <property type="match status" value="1"/>
</dbReference>
<evidence type="ECO:0000256" key="4">
    <source>
        <dbReference type="ARBA" id="ARBA00022692"/>
    </source>
</evidence>
<evidence type="ECO:0000256" key="3">
    <source>
        <dbReference type="ARBA" id="ARBA00022614"/>
    </source>
</evidence>
<keyword evidence="6" id="KW-0677">Repeat</keyword>
<keyword evidence="9" id="KW-0675">Receptor</keyword>
<feature type="transmembrane region" description="Helical" evidence="11">
    <location>
        <begin position="672"/>
        <end position="697"/>
    </location>
</feature>
<keyword evidence="10" id="KW-0325">Glycoprotein</keyword>
<dbReference type="InterPro" id="IPR032675">
    <property type="entry name" value="LRR_dom_sf"/>
</dbReference>
<dbReference type="PIRSF" id="PIRSF037595">
    <property type="entry name" value="Toll-like_receptor"/>
    <property type="match status" value="1"/>
</dbReference>
<evidence type="ECO:0000256" key="11">
    <source>
        <dbReference type="SAM" id="Phobius"/>
    </source>
</evidence>
<sequence>MKYFKRNKRKTREMKLIYIFCAVFLLFGKVLAKPCKIVYSEGYKRADCRYLQLKTIPPNIPEDIDVLDLSENLLTVLENNSFVQFSNLKELLVSKNNINRIEKEVFYPLTKLKVLDISGNNIRNISNQIHPEMFQFSINLYKLDIRRNMKDAKRIRTNYTYPGAAFSLLSNLTILYMDIVPYPVFGPEFESLVKLEVLGFDYCLLAAMPNDLFKHFTMKVRELHLMRCHDILGKNVRYGSLQYFKHLKVLNLADTHIHLIRALDLLHSFQNTTMDVINFQRVSYELLDNDTFPYALVINSDIMKYLKTICVKTLNLADNGIVDFGKNSLLSYDHPECFENIVLSANRFTFHIGRKMEEILTLIHNLKNIILFDFSYNPIRFSNETYLPIPNGNTSFDYEATGCFSEGFINGPGRTIIYLPPKLKILRFSHFVRQSCGDGFTVRNASSLEKLDMSYYQFQKFPDLKIEGENNLKSLNMSGIDASLYLNKKSVPPFNNVEEAFFRHVELGKSQAISKYLFTLIPSVQILDISYNSLWTLPQDAFVENTKLKELDLSNNVLHEVPVAILEIKQLRKLNLQNNNLVSFSKSITEWLDSLSQKQDIILLLAGNVFSCSCENRQFISWLFNTNVHLDPDDQNISNKNYSCRLSNGEVKGTSEIYDQYHELYSDCNAGIWLRFGISLLVTFTVIAFIFAVIFNFRWRIAYYIYRTFKTVIESKMNLKFTYDAYVAYSEDAKDWVKYDLAHKIERRWGLKLCIEDRDLLAGKSYIDSIAEAIGSCRQVIFVLTPGLLDREWTQYEIERAKYEMACKHVQITVLNLGTAVQEVPAEFSSIWHSVCLIEWSEDPQSADNPWHKLKLRLVLNR</sequence>
<dbReference type="GO" id="GO:0006955">
    <property type="term" value="P:immune response"/>
    <property type="evidence" value="ECO:0007669"/>
    <property type="project" value="InterPro"/>
</dbReference>
<evidence type="ECO:0000256" key="2">
    <source>
        <dbReference type="ARBA" id="ARBA00009634"/>
    </source>
</evidence>
<dbReference type="PRINTS" id="PR01537">
    <property type="entry name" value="INTRLKN1R1F"/>
</dbReference>
<proteinExistence type="inferred from homology"/>
<dbReference type="InterPro" id="IPR035897">
    <property type="entry name" value="Toll_tir_struct_dom_sf"/>
</dbReference>
<dbReference type="OrthoDB" id="676979at2759"/>
<evidence type="ECO:0000256" key="7">
    <source>
        <dbReference type="ARBA" id="ARBA00022989"/>
    </source>
</evidence>
<name>A0A8B6C9I8_MYTGA</name>
<evidence type="ECO:0000259" key="12">
    <source>
        <dbReference type="PROSITE" id="PS50104"/>
    </source>
</evidence>
<evidence type="ECO:0000256" key="8">
    <source>
        <dbReference type="ARBA" id="ARBA00023136"/>
    </source>
</evidence>
<dbReference type="PROSITE" id="PS50104">
    <property type="entry name" value="TIR"/>
    <property type="match status" value="1"/>
</dbReference>
<dbReference type="Gene3D" id="3.80.10.10">
    <property type="entry name" value="Ribonuclease Inhibitor"/>
    <property type="match status" value="3"/>
</dbReference>
<evidence type="ECO:0000256" key="1">
    <source>
        <dbReference type="ARBA" id="ARBA00004479"/>
    </source>
</evidence>
<evidence type="ECO:0000256" key="10">
    <source>
        <dbReference type="ARBA" id="ARBA00023180"/>
    </source>
</evidence>
<dbReference type="Pfam" id="PF13855">
    <property type="entry name" value="LRR_8"/>
    <property type="match status" value="2"/>
</dbReference>
<dbReference type="PANTHER" id="PTHR24365">
    <property type="entry name" value="TOLL-LIKE RECEPTOR"/>
    <property type="match status" value="1"/>
</dbReference>
<feature type="domain" description="TIR" evidence="12">
    <location>
        <begin position="721"/>
        <end position="858"/>
    </location>
</feature>
<dbReference type="GO" id="GO:0004888">
    <property type="term" value="F:transmembrane signaling receptor activity"/>
    <property type="evidence" value="ECO:0007669"/>
    <property type="project" value="InterPro"/>
</dbReference>
<protein>
    <recommendedName>
        <fullName evidence="12">TIR domain-containing protein</fullName>
    </recommendedName>
</protein>
<accession>A0A8B6C9I8</accession>
<dbReference type="PANTHER" id="PTHR24365:SF541">
    <property type="entry name" value="PROTEIN TOLL-RELATED"/>
    <property type="match status" value="1"/>
</dbReference>
<dbReference type="InterPro" id="IPR003591">
    <property type="entry name" value="Leu-rich_rpt_typical-subtyp"/>
</dbReference>